<dbReference type="EMBL" id="CP036262">
    <property type="protein sequence ID" value="QDS96741.1"/>
    <property type="molecule type" value="Genomic_DNA"/>
</dbReference>
<evidence type="ECO:0000313" key="4">
    <source>
        <dbReference type="Proteomes" id="UP000320672"/>
    </source>
</evidence>
<keyword evidence="2" id="KW-0472">Membrane</keyword>
<evidence type="ECO:0000313" key="3">
    <source>
        <dbReference type="EMBL" id="QDS96741.1"/>
    </source>
</evidence>
<evidence type="ECO:0000256" key="1">
    <source>
        <dbReference type="SAM" id="MobiDB-lite"/>
    </source>
</evidence>
<feature type="region of interest" description="Disordered" evidence="1">
    <location>
        <begin position="223"/>
        <end position="242"/>
    </location>
</feature>
<dbReference type="RefSeq" id="WP_145354825.1">
    <property type="nucleotide sequence ID" value="NZ_CP036262.1"/>
</dbReference>
<dbReference type="KEGG" id="rml:FF011L_55540"/>
<sequence length="242" mass="26855">MAAKSTRRKTRHQVLVGIIGTVCLVGSIGLATLIQGNVHGREFSPSNFQLRNFSFWEIPLVHLQVRPIRRSGSMNSLASYLIAQKLIQSPQNGKLPGNWHLVKLSRGTLQRPPSDAEILVQYLEGDLGTNWRDWTISHPKEAAILWPVVQNLAQRELYVLLPELFRLAKKSDDPAQLQASIRTFLIRENLQIASDLNESGRSGIARELLAETLLEYPDSQPLQEAIAALPPPPPAAATNAQP</sequence>
<reference evidence="3 4" key="1">
    <citation type="submission" date="2019-02" db="EMBL/GenBank/DDBJ databases">
        <title>Deep-cultivation of Planctomycetes and their phenomic and genomic characterization uncovers novel biology.</title>
        <authorList>
            <person name="Wiegand S."/>
            <person name="Jogler M."/>
            <person name="Boedeker C."/>
            <person name="Pinto D."/>
            <person name="Vollmers J."/>
            <person name="Rivas-Marin E."/>
            <person name="Kohn T."/>
            <person name="Peeters S.H."/>
            <person name="Heuer A."/>
            <person name="Rast P."/>
            <person name="Oberbeckmann S."/>
            <person name="Bunk B."/>
            <person name="Jeske O."/>
            <person name="Meyerdierks A."/>
            <person name="Storesund J.E."/>
            <person name="Kallscheuer N."/>
            <person name="Luecker S."/>
            <person name="Lage O.M."/>
            <person name="Pohl T."/>
            <person name="Merkel B.J."/>
            <person name="Hornburger P."/>
            <person name="Mueller R.-W."/>
            <person name="Bruemmer F."/>
            <person name="Labrenz M."/>
            <person name="Spormann A.M."/>
            <person name="Op den Camp H."/>
            <person name="Overmann J."/>
            <person name="Amann R."/>
            <person name="Jetten M.S.M."/>
            <person name="Mascher T."/>
            <person name="Medema M.H."/>
            <person name="Devos D.P."/>
            <person name="Kaster A.-K."/>
            <person name="Ovreas L."/>
            <person name="Rohde M."/>
            <person name="Galperin M.Y."/>
            <person name="Jogler C."/>
        </authorList>
    </citation>
    <scope>NUCLEOTIDE SEQUENCE [LARGE SCALE GENOMIC DNA]</scope>
    <source>
        <strain evidence="3 4">FF011L</strain>
    </source>
</reference>
<accession>A0A517MPD2</accession>
<proteinExistence type="predicted"/>
<gene>
    <name evidence="3" type="ORF">FF011L_55540</name>
</gene>
<organism evidence="3 4">
    <name type="scientific">Roseimaritima multifibrata</name>
    <dbReference type="NCBI Taxonomy" id="1930274"/>
    <lineage>
        <taxon>Bacteria</taxon>
        <taxon>Pseudomonadati</taxon>
        <taxon>Planctomycetota</taxon>
        <taxon>Planctomycetia</taxon>
        <taxon>Pirellulales</taxon>
        <taxon>Pirellulaceae</taxon>
        <taxon>Roseimaritima</taxon>
    </lineage>
</organism>
<keyword evidence="2" id="KW-1133">Transmembrane helix</keyword>
<protein>
    <submittedName>
        <fullName evidence="3">Uncharacterized protein</fullName>
    </submittedName>
</protein>
<dbReference type="Proteomes" id="UP000320672">
    <property type="component" value="Chromosome"/>
</dbReference>
<keyword evidence="4" id="KW-1185">Reference proteome</keyword>
<keyword evidence="2" id="KW-0812">Transmembrane</keyword>
<evidence type="ECO:0000256" key="2">
    <source>
        <dbReference type="SAM" id="Phobius"/>
    </source>
</evidence>
<name>A0A517MPD2_9BACT</name>
<dbReference type="AlphaFoldDB" id="A0A517MPD2"/>
<dbReference type="OrthoDB" id="263024at2"/>
<feature type="transmembrane region" description="Helical" evidence="2">
    <location>
        <begin position="12"/>
        <end position="34"/>
    </location>
</feature>